<dbReference type="GO" id="GO:0033179">
    <property type="term" value="C:proton-transporting V-type ATPase, V0 domain"/>
    <property type="evidence" value="ECO:0007669"/>
    <property type="project" value="InterPro"/>
</dbReference>
<dbReference type="InterPro" id="IPR002843">
    <property type="entry name" value="ATPase_V0-cplx_csu/dsu"/>
</dbReference>
<keyword evidence="2" id="KW-0406">Ion transport</keyword>
<dbReference type="EMBL" id="HBIV01038608">
    <property type="protein sequence ID" value="CAE0675664.1"/>
    <property type="molecule type" value="Transcribed_RNA"/>
</dbReference>
<reference evidence="3" key="1">
    <citation type="submission" date="2021-01" db="EMBL/GenBank/DDBJ databases">
        <authorList>
            <person name="Corre E."/>
            <person name="Pelletier E."/>
            <person name="Niang G."/>
            <person name="Scheremetjew M."/>
            <person name="Finn R."/>
            <person name="Kale V."/>
            <person name="Holt S."/>
            <person name="Cochrane G."/>
            <person name="Meng A."/>
            <person name="Brown T."/>
            <person name="Cohen L."/>
        </authorList>
    </citation>
    <scope>NUCLEOTIDE SEQUENCE</scope>
    <source>
        <strain evidence="3">CCCM811</strain>
    </source>
</reference>
<dbReference type="Pfam" id="PF01992">
    <property type="entry name" value="vATP-synt_AC39"/>
    <property type="match status" value="1"/>
</dbReference>
<keyword evidence="1" id="KW-0813">Transport</keyword>
<evidence type="ECO:0008006" key="4">
    <source>
        <dbReference type="Google" id="ProtNLM"/>
    </source>
</evidence>
<dbReference type="InterPro" id="IPR044911">
    <property type="entry name" value="V-type_ATPase_csu/dsu_dom_3"/>
</dbReference>
<protein>
    <recommendedName>
        <fullName evidence="4">V-type proton ATPase subunit</fullName>
    </recommendedName>
</protein>
<dbReference type="InterPro" id="IPR036079">
    <property type="entry name" value="ATPase_csu/dsu_sf"/>
</dbReference>
<dbReference type="InterPro" id="IPR016727">
    <property type="entry name" value="ATPase_V0-cplx_dsu"/>
</dbReference>
<dbReference type="SUPFAM" id="SSF103486">
    <property type="entry name" value="V-type ATP synthase subunit C"/>
    <property type="match status" value="1"/>
</dbReference>
<dbReference type="PANTHER" id="PTHR11028">
    <property type="entry name" value="VACUOLAR ATP SYNTHASE SUBUNIT AC39"/>
    <property type="match status" value="1"/>
</dbReference>
<dbReference type="Gene3D" id="1.10.132.50">
    <property type="entry name" value="ATP synthase (C/AC39) subunit, domain 3"/>
    <property type="match status" value="1"/>
</dbReference>
<name>A0A6V3RLA8_9EUKA</name>
<accession>A0A6V3RLA8</accession>
<dbReference type="GO" id="GO:0046961">
    <property type="term" value="F:proton-transporting ATPase activity, rotational mechanism"/>
    <property type="evidence" value="ECO:0007669"/>
    <property type="project" value="InterPro"/>
</dbReference>
<sequence length="424" mass="48996">MSGKDRKDEGLSEEARRKAEYFEHMSYYRFNGPAGGLTTWNAENGFLEARVRGFRSGFLTGAEYKQLMQCNSLDEVKLALTDTDYGQWITTVAKGTEEKADLYAKRLMKACQDKFLAEFEYLRMHATGHMQTFLDMITYGPMIENFCKLIIALQKTDNAEEVLEELKNADPLGAYPHLNSIVAFDKADDLLTDLFDSLLVDTPVSKYFWQYFLPEMTDEDEKKEDGSHALRKFTAEVQLDIMINTLQKYLLEDMYNYSRELGGETWDIMKDLLEFEADRRTINVTVNSFGTPLNEPDRHDYERKMLYPNFGELHPDGQTILSGYGPKPGVSDFATLANEFKQKTLRFSGILQDEENYVYAMRQEEAKMFAHGFDSQSHYGCFYAFYKLKQIELGNLQLIFDTISQPADVEQKRNLFKSVTPIFE</sequence>
<evidence type="ECO:0000256" key="1">
    <source>
        <dbReference type="ARBA" id="ARBA00022448"/>
    </source>
</evidence>
<organism evidence="3">
    <name type="scientific">Lotharella globosa</name>
    <dbReference type="NCBI Taxonomy" id="91324"/>
    <lineage>
        <taxon>Eukaryota</taxon>
        <taxon>Sar</taxon>
        <taxon>Rhizaria</taxon>
        <taxon>Cercozoa</taxon>
        <taxon>Chlorarachniophyceae</taxon>
        <taxon>Lotharella</taxon>
    </lineage>
</organism>
<gene>
    <name evidence="3" type="ORF">LGLO00237_LOCUS27441</name>
</gene>
<evidence type="ECO:0000256" key="2">
    <source>
        <dbReference type="ARBA" id="ARBA00023065"/>
    </source>
</evidence>
<evidence type="ECO:0000313" key="3">
    <source>
        <dbReference type="EMBL" id="CAE0675664.1"/>
    </source>
</evidence>
<dbReference type="AlphaFoldDB" id="A0A6V3RLA8"/>
<proteinExistence type="predicted"/>